<accession>A0A3E1B3W9</accession>
<evidence type="ECO:0000256" key="1">
    <source>
        <dbReference type="SAM" id="MobiDB-lite"/>
    </source>
</evidence>
<organism evidence="2 3">
    <name type="scientific">Rhizobium leguminosarum bv. trifolii</name>
    <dbReference type="NCBI Taxonomy" id="386"/>
    <lineage>
        <taxon>Bacteria</taxon>
        <taxon>Pseudomonadati</taxon>
        <taxon>Pseudomonadota</taxon>
        <taxon>Alphaproteobacteria</taxon>
        <taxon>Hyphomicrobiales</taxon>
        <taxon>Rhizobiaceae</taxon>
        <taxon>Rhizobium/Agrobacterium group</taxon>
        <taxon>Rhizobium</taxon>
    </lineage>
</organism>
<dbReference type="AlphaFoldDB" id="A0A3E1B3W9"/>
<dbReference type="Proteomes" id="UP000256748">
    <property type="component" value="Unassembled WGS sequence"/>
</dbReference>
<evidence type="ECO:0000313" key="2">
    <source>
        <dbReference type="EMBL" id="RFB85410.1"/>
    </source>
</evidence>
<proteinExistence type="predicted"/>
<name>A0A3E1B3W9_RHILT</name>
<dbReference type="EMBL" id="NAOO01000038">
    <property type="protein sequence ID" value="RFB85410.1"/>
    <property type="molecule type" value="Genomic_DNA"/>
</dbReference>
<comment type="caution">
    <text evidence="2">The sequence shown here is derived from an EMBL/GenBank/DDBJ whole genome shotgun (WGS) entry which is preliminary data.</text>
</comment>
<protein>
    <submittedName>
        <fullName evidence="2">Uncharacterized protein</fullName>
    </submittedName>
</protein>
<feature type="region of interest" description="Disordered" evidence="1">
    <location>
        <begin position="50"/>
        <end position="71"/>
    </location>
</feature>
<gene>
    <name evidence="2" type="ORF">B5K10_27320</name>
</gene>
<sequence length="107" mass="11580">MVLIPLAANDRWSLDFVSDQLTDSAGGGAVCAKGNLRSTVANVSRKASNYGVFARPPPRQHQGPHQGDGRGVIHVKLNASWPRIDLMRYKRLPTCEVHGTRSNASAC</sequence>
<reference evidence="2 3" key="1">
    <citation type="submission" date="2017-03" db="EMBL/GenBank/DDBJ databases">
        <title>Genome analysis of Rhizobial strains effectives or ineffectives for nitrogen fixation isolated from bean seeds.</title>
        <authorList>
            <person name="Peralta H."/>
            <person name="Aguilar-Vera A."/>
            <person name="Mora Y."/>
            <person name="Vargas-Lagunas C."/>
            <person name="Girard L."/>
            <person name="Mora J."/>
        </authorList>
    </citation>
    <scope>NUCLEOTIDE SEQUENCE [LARGE SCALE GENOMIC DNA]</scope>
    <source>
        <strain evidence="2 3">CCGM5</strain>
    </source>
</reference>
<evidence type="ECO:0000313" key="3">
    <source>
        <dbReference type="Proteomes" id="UP000256748"/>
    </source>
</evidence>